<dbReference type="KEGG" id="dva:DAD186_05090"/>
<dbReference type="STRING" id="1630135.DAD186_05090"/>
<evidence type="ECO:0000256" key="2">
    <source>
        <dbReference type="SAM" id="SignalP"/>
    </source>
</evidence>
<keyword evidence="2" id="KW-0732">Signal</keyword>
<evidence type="ECO:0000313" key="4">
    <source>
        <dbReference type="EMBL" id="QEU12412.1"/>
    </source>
</evidence>
<accession>A0A1B0ZGI0</accession>
<dbReference type="EMBL" id="CP012117">
    <property type="protein sequence ID" value="ANP27064.1"/>
    <property type="molecule type" value="Genomic_DNA"/>
</dbReference>
<keyword evidence="6" id="KW-1185">Reference proteome</keyword>
<name>A0A1B0ZGI0_9MICO</name>
<feature type="signal peptide" evidence="2">
    <location>
        <begin position="1"/>
        <end position="28"/>
    </location>
</feature>
<dbReference type="EMBL" id="CP044108">
    <property type="protein sequence ID" value="QEU12412.1"/>
    <property type="molecule type" value="Genomic_DNA"/>
</dbReference>
<reference evidence="4 6" key="2">
    <citation type="submission" date="2019-09" db="EMBL/GenBank/DDBJ databases">
        <title>FDA dAtabase for Regulatory Grade micrObial Sequences (FDA-ARGOS): Supporting development and validation of Infectious Disease Dx tests.</title>
        <authorList>
            <person name="Sciortino C."/>
            <person name="Tallon L."/>
            <person name="Sadzewicz L."/>
            <person name="Vavikolanu K."/>
            <person name="Mehta A."/>
            <person name="Aluvathingal J."/>
            <person name="Nadendla S."/>
            <person name="Nandy P."/>
            <person name="Geyer C."/>
            <person name="Yan Y."/>
            <person name="Sichtig H."/>
        </authorList>
    </citation>
    <scope>NUCLEOTIDE SEQUENCE [LARGE SCALE GENOMIC DNA]</scope>
    <source>
        <strain evidence="4 6">FDAARGOS_640</strain>
    </source>
</reference>
<protein>
    <submittedName>
        <fullName evidence="3">Uncharacterized protein</fullName>
    </submittedName>
</protein>
<feature type="region of interest" description="Disordered" evidence="1">
    <location>
        <begin position="32"/>
        <end position="106"/>
    </location>
</feature>
<dbReference type="Proteomes" id="UP000323865">
    <property type="component" value="Chromosome"/>
</dbReference>
<feature type="compositionally biased region" description="Low complexity" evidence="1">
    <location>
        <begin position="62"/>
        <end position="85"/>
    </location>
</feature>
<evidence type="ECO:0000313" key="5">
    <source>
        <dbReference type="Proteomes" id="UP000092596"/>
    </source>
</evidence>
<reference evidence="3 5" key="1">
    <citation type="submission" date="2015-06" db="EMBL/GenBank/DDBJ databases">
        <title>Investigation of pathophysiology for high-risk pregnancy and development of treatment modality based on it.</title>
        <authorList>
            <person name="Kim B.-C."/>
            <person name="Lim S."/>
        </authorList>
    </citation>
    <scope>NUCLEOTIDE SEQUENCE [LARGE SCALE GENOMIC DNA]</scope>
    <source>
        <strain evidence="3 5">AD1-86</strain>
    </source>
</reference>
<dbReference type="AlphaFoldDB" id="A0A1B0ZGI0"/>
<gene>
    <name evidence="3" type="ORF">DAD186_05090</name>
    <name evidence="4" type="ORF">FOB48_08890</name>
</gene>
<feature type="chain" id="PRO_5043601738" evidence="2">
    <location>
        <begin position="29"/>
        <end position="284"/>
    </location>
</feature>
<feature type="compositionally biased region" description="Low complexity" evidence="1">
    <location>
        <begin position="40"/>
        <end position="55"/>
    </location>
</feature>
<sequence length="284" mass="29059">MTPTSPALTRAARGVAALLLATSLAGCGALGSSVAKKNESSPAASTSTSSEGSVEPSEEASSDPSDTSSATPGDTSSTTPTGDESGPAAQGEEQPAGEPDAPATWLANTPYVPLEGIDSVTVDGVYGGATAGNTFTLSFTFDHPNASQACIDAVAAVNKIEIPIQQMAVAKYEGNFKAFDPSSIAPTIQAAAVLSDEDLNLMDAYNDILAECANTPGEPASVVEKLPDHEGLHVQLGSADLILAGKSHGNRHIWMILANVEPEQAKTYIDAQIDLFDRTVTNAA</sequence>
<evidence type="ECO:0000313" key="6">
    <source>
        <dbReference type="Proteomes" id="UP000323865"/>
    </source>
</evidence>
<evidence type="ECO:0000313" key="3">
    <source>
        <dbReference type="EMBL" id="ANP27064.1"/>
    </source>
</evidence>
<proteinExistence type="predicted"/>
<organism evidence="3 5">
    <name type="scientific">Dermabacter vaginalis</name>
    <dbReference type="NCBI Taxonomy" id="1630135"/>
    <lineage>
        <taxon>Bacteria</taxon>
        <taxon>Bacillati</taxon>
        <taxon>Actinomycetota</taxon>
        <taxon>Actinomycetes</taxon>
        <taxon>Micrococcales</taxon>
        <taxon>Dermabacteraceae</taxon>
        <taxon>Dermabacter</taxon>
    </lineage>
</organism>
<dbReference type="Proteomes" id="UP000092596">
    <property type="component" value="Chromosome"/>
</dbReference>
<evidence type="ECO:0000256" key="1">
    <source>
        <dbReference type="SAM" id="MobiDB-lite"/>
    </source>
</evidence>
<dbReference type="RefSeq" id="WP_065247373.1">
    <property type="nucleotide sequence ID" value="NZ_CP012117.1"/>
</dbReference>